<reference evidence="2" key="4">
    <citation type="submission" date="2019-03" db="UniProtKB">
        <authorList>
            <consortium name="EnsemblPlants"/>
        </authorList>
    </citation>
    <scope>IDENTIFICATION</scope>
</reference>
<evidence type="ECO:0000256" key="1">
    <source>
        <dbReference type="SAM" id="MobiDB-lite"/>
    </source>
</evidence>
<dbReference type="EnsemblPlants" id="AET2Gv20001600.1">
    <property type="protein sequence ID" value="AET2Gv20001600.1"/>
    <property type="gene ID" value="AET2Gv20001600"/>
</dbReference>
<accession>A0A453A683</accession>
<reference evidence="3" key="2">
    <citation type="journal article" date="2017" name="Nat. Plants">
        <title>The Aegilops tauschii genome reveals multiple impacts of transposons.</title>
        <authorList>
            <person name="Zhao G."/>
            <person name="Zou C."/>
            <person name="Li K."/>
            <person name="Wang K."/>
            <person name="Li T."/>
            <person name="Gao L."/>
            <person name="Zhang X."/>
            <person name="Wang H."/>
            <person name="Yang Z."/>
            <person name="Liu X."/>
            <person name="Jiang W."/>
            <person name="Mao L."/>
            <person name="Kong X."/>
            <person name="Jiao Y."/>
            <person name="Jia J."/>
        </authorList>
    </citation>
    <scope>NUCLEOTIDE SEQUENCE [LARGE SCALE GENOMIC DNA]</scope>
    <source>
        <strain evidence="3">cv. AL8/78</strain>
    </source>
</reference>
<dbReference type="Gramene" id="AET2Gv20001600.1">
    <property type="protein sequence ID" value="AET2Gv20001600.1"/>
    <property type="gene ID" value="AET2Gv20001600"/>
</dbReference>
<reference evidence="2" key="3">
    <citation type="journal article" date="2017" name="Nature">
        <title>Genome sequence of the progenitor of the wheat D genome Aegilops tauschii.</title>
        <authorList>
            <person name="Luo M.C."/>
            <person name="Gu Y.Q."/>
            <person name="Puiu D."/>
            <person name="Wang H."/>
            <person name="Twardziok S.O."/>
            <person name="Deal K.R."/>
            <person name="Huo N."/>
            <person name="Zhu T."/>
            <person name="Wang L."/>
            <person name="Wang Y."/>
            <person name="McGuire P.E."/>
            <person name="Liu S."/>
            <person name="Long H."/>
            <person name="Ramasamy R.K."/>
            <person name="Rodriguez J.C."/>
            <person name="Van S.L."/>
            <person name="Yuan L."/>
            <person name="Wang Z."/>
            <person name="Xia Z."/>
            <person name="Xiao L."/>
            <person name="Anderson O.D."/>
            <person name="Ouyang S."/>
            <person name="Liang Y."/>
            <person name="Zimin A.V."/>
            <person name="Pertea G."/>
            <person name="Qi P."/>
            <person name="Bennetzen J.L."/>
            <person name="Dai X."/>
            <person name="Dawson M.W."/>
            <person name="Muller H.G."/>
            <person name="Kugler K."/>
            <person name="Rivarola-Duarte L."/>
            <person name="Spannagl M."/>
            <person name="Mayer K.F.X."/>
            <person name="Lu F.H."/>
            <person name="Bevan M.W."/>
            <person name="Leroy P."/>
            <person name="Li P."/>
            <person name="You F.M."/>
            <person name="Sun Q."/>
            <person name="Liu Z."/>
            <person name="Lyons E."/>
            <person name="Wicker T."/>
            <person name="Salzberg S.L."/>
            <person name="Devos K.M."/>
            <person name="Dvorak J."/>
        </authorList>
    </citation>
    <scope>NUCLEOTIDE SEQUENCE [LARGE SCALE GENOMIC DNA]</scope>
    <source>
        <strain evidence="2">cv. AL8/78</strain>
    </source>
</reference>
<protein>
    <submittedName>
        <fullName evidence="2">Uncharacterized protein</fullName>
    </submittedName>
</protein>
<evidence type="ECO:0000313" key="2">
    <source>
        <dbReference type="EnsemblPlants" id="AET2Gv20001600.1"/>
    </source>
</evidence>
<reference evidence="2" key="5">
    <citation type="journal article" date="2021" name="G3 (Bethesda)">
        <title>Aegilops tauschii genome assembly Aet v5.0 features greater sequence contiguity and improved annotation.</title>
        <authorList>
            <person name="Wang L."/>
            <person name="Zhu T."/>
            <person name="Rodriguez J.C."/>
            <person name="Deal K.R."/>
            <person name="Dubcovsky J."/>
            <person name="McGuire P.E."/>
            <person name="Lux T."/>
            <person name="Spannagl M."/>
            <person name="Mayer K.F.X."/>
            <person name="Baldrich P."/>
            <person name="Meyers B.C."/>
            <person name="Huo N."/>
            <person name="Gu Y.Q."/>
            <person name="Zhou H."/>
            <person name="Devos K.M."/>
            <person name="Bennetzen J.L."/>
            <person name="Unver T."/>
            <person name="Budak H."/>
            <person name="Gulick P.J."/>
            <person name="Galiba G."/>
            <person name="Kalapos B."/>
            <person name="Nelson D.R."/>
            <person name="Li P."/>
            <person name="You F.M."/>
            <person name="Luo M.C."/>
            <person name="Dvorak J."/>
        </authorList>
    </citation>
    <scope>NUCLEOTIDE SEQUENCE [LARGE SCALE GENOMIC DNA]</scope>
    <source>
        <strain evidence="2">cv. AL8/78</strain>
    </source>
</reference>
<dbReference type="AlphaFoldDB" id="A0A453A683"/>
<organism evidence="2 3">
    <name type="scientific">Aegilops tauschii subsp. strangulata</name>
    <name type="common">Goatgrass</name>
    <dbReference type="NCBI Taxonomy" id="200361"/>
    <lineage>
        <taxon>Eukaryota</taxon>
        <taxon>Viridiplantae</taxon>
        <taxon>Streptophyta</taxon>
        <taxon>Embryophyta</taxon>
        <taxon>Tracheophyta</taxon>
        <taxon>Spermatophyta</taxon>
        <taxon>Magnoliopsida</taxon>
        <taxon>Liliopsida</taxon>
        <taxon>Poales</taxon>
        <taxon>Poaceae</taxon>
        <taxon>BOP clade</taxon>
        <taxon>Pooideae</taxon>
        <taxon>Triticodae</taxon>
        <taxon>Triticeae</taxon>
        <taxon>Triticinae</taxon>
        <taxon>Aegilops</taxon>
    </lineage>
</organism>
<name>A0A453A683_AEGTS</name>
<proteinExistence type="predicted"/>
<feature type="region of interest" description="Disordered" evidence="1">
    <location>
        <begin position="1"/>
        <end position="60"/>
    </location>
</feature>
<dbReference type="Proteomes" id="UP000015105">
    <property type="component" value="Chromosome 2D"/>
</dbReference>
<dbReference type="STRING" id="200361.A0A453A683"/>
<keyword evidence="3" id="KW-1185">Reference proteome</keyword>
<reference evidence="3" key="1">
    <citation type="journal article" date="2014" name="Science">
        <title>Ancient hybridizations among the ancestral genomes of bread wheat.</title>
        <authorList>
            <consortium name="International Wheat Genome Sequencing Consortium,"/>
            <person name="Marcussen T."/>
            <person name="Sandve S.R."/>
            <person name="Heier L."/>
            <person name="Spannagl M."/>
            <person name="Pfeifer M."/>
            <person name="Jakobsen K.S."/>
            <person name="Wulff B.B."/>
            <person name="Steuernagel B."/>
            <person name="Mayer K.F."/>
            <person name="Olsen O.A."/>
        </authorList>
    </citation>
    <scope>NUCLEOTIDE SEQUENCE [LARGE SCALE GENOMIC DNA]</scope>
    <source>
        <strain evidence="3">cv. AL8/78</strain>
    </source>
</reference>
<evidence type="ECO:0000313" key="3">
    <source>
        <dbReference type="Proteomes" id="UP000015105"/>
    </source>
</evidence>
<sequence length="92" mass="10106">SEMKVDLQPVQQPQPARASVPDPNMDGPPKDVQNIEESMATPSMKQEGNVRDETPRNLSNQTATTIVLGTSIPNYIFTQYPLGPRQNIGKSN</sequence>